<reference evidence="1 2" key="1">
    <citation type="journal article" date="2014" name="Nature">
        <title>Sequential evolution of bacterial morphology by co-option of a developmental regulator.</title>
        <authorList>
            <person name="Jiang C."/>
            <person name="Brown P.J."/>
            <person name="Ducret A."/>
            <person name="Brun Y.V."/>
        </authorList>
    </citation>
    <scope>NUCLEOTIDE SEQUENCE [LARGE SCALE GENOMIC DNA]</scope>
    <source>
        <strain evidence="1 2">DSM 16100</strain>
    </source>
</reference>
<dbReference type="Proteomes" id="UP000017837">
    <property type="component" value="Unassembled WGS sequence"/>
</dbReference>
<dbReference type="RefSeq" id="WP_018082159.1">
    <property type="nucleotide sequence ID" value="NZ_AQWM01000011.1"/>
</dbReference>
<dbReference type="EMBL" id="AWGB01000003">
    <property type="protein sequence ID" value="ESQ94487.1"/>
    <property type="molecule type" value="Genomic_DNA"/>
</dbReference>
<evidence type="ECO:0000313" key="2">
    <source>
        <dbReference type="Proteomes" id="UP000017837"/>
    </source>
</evidence>
<dbReference type="PATRIC" id="fig|1121022.4.peg.257"/>
<comment type="caution">
    <text evidence="1">The sequence shown here is derived from an EMBL/GenBank/DDBJ whole genome shotgun (WGS) entry which is preliminary data.</text>
</comment>
<dbReference type="AlphaFoldDB" id="V4PKI1"/>
<keyword evidence="2" id="KW-1185">Reference proteome</keyword>
<name>V4PKI1_9CAUL</name>
<protein>
    <submittedName>
        <fullName evidence="1">Uncharacterized protein</fullName>
    </submittedName>
</protein>
<proteinExistence type="predicted"/>
<gene>
    <name evidence="1" type="ORF">ABENE_01305</name>
</gene>
<sequence length="67" mass="7687">MFALPIHNAGTIATSRRQAVRQTDVAKRFLPRNRFKMLRRHPVQHLSFVAVGARFHPLNAKKKVQGI</sequence>
<accession>V4PKI1</accession>
<organism evidence="1 2">
    <name type="scientific">Asticcacaulis benevestitus DSM 16100 = ATCC BAA-896</name>
    <dbReference type="NCBI Taxonomy" id="1121022"/>
    <lineage>
        <taxon>Bacteria</taxon>
        <taxon>Pseudomonadati</taxon>
        <taxon>Pseudomonadota</taxon>
        <taxon>Alphaproteobacteria</taxon>
        <taxon>Caulobacterales</taxon>
        <taxon>Caulobacteraceae</taxon>
        <taxon>Asticcacaulis</taxon>
    </lineage>
</organism>
<evidence type="ECO:0000313" key="1">
    <source>
        <dbReference type="EMBL" id="ESQ94487.1"/>
    </source>
</evidence>